<organism evidence="2 3">
    <name type="scientific">Prorocentrum cordatum</name>
    <dbReference type="NCBI Taxonomy" id="2364126"/>
    <lineage>
        <taxon>Eukaryota</taxon>
        <taxon>Sar</taxon>
        <taxon>Alveolata</taxon>
        <taxon>Dinophyceae</taxon>
        <taxon>Prorocentrales</taxon>
        <taxon>Prorocentraceae</taxon>
        <taxon>Prorocentrum</taxon>
    </lineage>
</organism>
<comment type="caution">
    <text evidence="2">The sequence shown here is derived from an EMBL/GenBank/DDBJ whole genome shotgun (WGS) entry which is preliminary data.</text>
</comment>
<keyword evidence="1" id="KW-0472">Membrane</keyword>
<reference evidence="2" key="1">
    <citation type="submission" date="2023-10" db="EMBL/GenBank/DDBJ databases">
        <authorList>
            <person name="Chen Y."/>
            <person name="Shah S."/>
            <person name="Dougan E. K."/>
            <person name="Thang M."/>
            <person name="Chan C."/>
        </authorList>
    </citation>
    <scope>NUCLEOTIDE SEQUENCE [LARGE SCALE GENOMIC DNA]</scope>
</reference>
<dbReference type="Proteomes" id="UP001189429">
    <property type="component" value="Unassembled WGS sequence"/>
</dbReference>
<feature type="transmembrane region" description="Helical" evidence="1">
    <location>
        <begin position="133"/>
        <end position="158"/>
    </location>
</feature>
<proteinExistence type="predicted"/>
<keyword evidence="3" id="KW-1185">Reference proteome</keyword>
<keyword evidence="1" id="KW-0812">Transmembrane</keyword>
<feature type="transmembrane region" description="Helical" evidence="1">
    <location>
        <begin position="102"/>
        <end position="121"/>
    </location>
</feature>
<keyword evidence="1" id="KW-1133">Transmembrane helix</keyword>
<gene>
    <name evidence="2" type="ORF">PCOR1329_LOCUS48326</name>
</gene>
<feature type="transmembrane region" description="Helical" evidence="1">
    <location>
        <begin position="178"/>
        <end position="200"/>
    </location>
</feature>
<feature type="transmembrane region" description="Helical" evidence="1">
    <location>
        <begin position="71"/>
        <end position="90"/>
    </location>
</feature>
<name>A0ABN9UGG6_9DINO</name>
<evidence type="ECO:0000313" key="3">
    <source>
        <dbReference type="Proteomes" id="UP001189429"/>
    </source>
</evidence>
<evidence type="ECO:0000256" key="1">
    <source>
        <dbReference type="SAM" id="Phobius"/>
    </source>
</evidence>
<sequence length="275" mass="29269">MANGSMRGLAFATGAGVEDAAKERRQPLGAGPGSEATREPVRISPALASKIREVQRAAAAQAFEFLVHGRVSLVGLALLQVIRAFCWLKGNIPGATVLGMHFLTTISDVAVCFFAVPLFFYGTSGQCVQLGCLGPMLTLVFAMTLVDLSALVAYLVVATPRPLSPDSHSFVDVLEACIGIWEFVLVASVALQVSLCLSTWRVYRGLRKVGLYPPDSDPTKVGASRDVSVLEVVCEAEDVELLSNWEPPCMAHDPAHDSIELASDGRARDNSGPVT</sequence>
<accession>A0ABN9UGG6</accession>
<evidence type="ECO:0000313" key="2">
    <source>
        <dbReference type="EMBL" id="CAK0858717.1"/>
    </source>
</evidence>
<dbReference type="EMBL" id="CAUYUJ010015837">
    <property type="protein sequence ID" value="CAK0858717.1"/>
    <property type="molecule type" value="Genomic_DNA"/>
</dbReference>
<protein>
    <submittedName>
        <fullName evidence="2">Uncharacterized protein</fullName>
    </submittedName>
</protein>